<dbReference type="Gene3D" id="1.25.40.10">
    <property type="entry name" value="Tetratricopeptide repeat domain"/>
    <property type="match status" value="1"/>
</dbReference>
<dbReference type="RefSeq" id="WP_093098899.1">
    <property type="nucleotide sequence ID" value="NZ_FNGK01000003.1"/>
</dbReference>
<sequence>MESRLEQLQNFLKESPQDPFLKYALTMEFVKLGDKPKAREGFEELVHNHADYVGTYYHFGKFLEGEGEKDFAIEIYEKGIQVAQQKRNFHALNELKNAMLMANGLLDDDD</sequence>
<dbReference type="Proteomes" id="UP000215355">
    <property type="component" value="Chromosome 1"/>
</dbReference>
<dbReference type="InterPro" id="IPR011990">
    <property type="entry name" value="TPR-like_helical_dom_sf"/>
</dbReference>
<accession>A0AAJ4X9H4</accession>
<protein>
    <submittedName>
        <fullName evidence="1">Uncharacterized enzyme of heme biosynthesis</fullName>
    </submittedName>
</protein>
<proteinExistence type="predicted"/>
<gene>
    <name evidence="1" type="ORF">SAMEA4412673_00999</name>
</gene>
<reference evidence="1 2" key="1">
    <citation type="submission" date="2017-06" db="EMBL/GenBank/DDBJ databases">
        <authorList>
            <consortium name="Pathogen Informatics"/>
        </authorList>
    </citation>
    <scope>NUCLEOTIDE SEQUENCE [LARGE SCALE GENOMIC DNA]</scope>
    <source>
        <strain evidence="1 2">NCTC12149</strain>
    </source>
</reference>
<dbReference type="KEGG" id="smiz:4412673_00999"/>
<dbReference type="AlphaFoldDB" id="A0AAJ4X9H4"/>
<dbReference type="EMBL" id="LT906468">
    <property type="protein sequence ID" value="SNV44807.1"/>
    <property type="molecule type" value="Genomic_DNA"/>
</dbReference>
<organism evidence="1 2">
    <name type="scientific">Sphingobacterium mizutaii</name>
    <dbReference type="NCBI Taxonomy" id="1010"/>
    <lineage>
        <taxon>Bacteria</taxon>
        <taxon>Pseudomonadati</taxon>
        <taxon>Bacteroidota</taxon>
        <taxon>Sphingobacteriia</taxon>
        <taxon>Sphingobacteriales</taxon>
        <taxon>Sphingobacteriaceae</taxon>
        <taxon>Sphingobacterium</taxon>
    </lineage>
</organism>
<evidence type="ECO:0000313" key="1">
    <source>
        <dbReference type="EMBL" id="SNV44807.1"/>
    </source>
</evidence>
<evidence type="ECO:0000313" key="2">
    <source>
        <dbReference type="Proteomes" id="UP000215355"/>
    </source>
</evidence>
<name>A0AAJ4X9H4_9SPHI</name>
<dbReference type="SUPFAM" id="SSF48452">
    <property type="entry name" value="TPR-like"/>
    <property type="match status" value="1"/>
</dbReference>